<protein>
    <submittedName>
        <fullName evidence="1">Uncharacterized protein</fullName>
    </submittedName>
</protein>
<reference evidence="1" key="1">
    <citation type="submission" date="2015-08" db="EMBL/GenBank/DDBJ databases">
        <authorList>
            <person name="Babu N.S."/>
            <person name="Beckwith C.J."/>
            <person name="Beseler K.G."/>
            <person name="Brison A."/>
            <person name="Carone J.V."/>
            <person name="Caskin T.P."/>
            <person name="Diamond M."/>
            <person name="Durham M.E."/>
            <person name="Foxe J.M."/>
            <person name="Go M."/>
            <person name="Henderson B.A."/>
            <person name="Jones I.B."/>
            <person name="McGettigan J.A."/>
            <person name="Micheletti S.J."/>
            <person name="Nasrallah M.E."/>
            <person name="Ortiz D."/>
            <person name="Piller C.R."/>
            <person name="Privatt S.R."/>
            <person name="Schneider S.L."/>
            <person name="Sharp S."/>
            <person name="Smith T.C."/>
            <person name="Stanton J.D."/>
            <person name="Ullery H.E."/>
            <person name="Wilson R.J."/>
            <person name="Serrano M.G."/>
            <person name="Buck G."/>
            <person name="Lee V."/>
            <person name="Wang Y."/>
            <person name="Carvalho R."/>
            <person name="Voegtly L."/>
            <person name="Shi R."/>
            <person name="Duckworth R."/>
            <person name="Johnson A."/>
            <person name="Loviza R."/>
            <person name="Walstead R."/>
            <person name="Shah Z."/>
            <person name="Kiflezghi M."/>
            <person name="Wade K."/>
            <person name="Ball S.L."/>
            <person name="Bradley K.W."/>
            <person name="Asai D.J."/>
            <person name="Bowman C.A."/>
            <person name="Russell D.A."/>
            <person name="Pope W.H."/>
            <person name="Jacobs-Sera D."/>
            <person name="Hendrix R.W."/>
            <person name="Hatfull G.F."/>
        </authorList>
    </citation>
    <scope>NUCLEOTIDE SEQUENCE</scope>
</reference>
<name>A0A2P2BWT0_9ZZZZ</name>
<organism evidence="1">
    <name type="scientific">metagenome</name>
    <dbReference type="NCBI Taxonomy" id="256318"/>
    <lineage>
        <taxon>unclassified sequences</taxon>
        <taxon>metagenomes</taxon>
    </lineage>
</organism>
<dbReference type="EMBL" id="CZKA01000006">
    <property type="protein sequence ID" value="CUR54217.1"/>
    <property type="molecule type" value="Genomic_DNA"/>
</dbReference>
<dbReference type="AlphaFoldDB" id="A0A2P2BWT0"/>
<proteinExistence type="predicted"/>
<gene>
    <name evidence="1" type="ORF">NOCA2140040</name>
</gene>
<accession>A0A2P2BWT0</accession>
<sequence>MNTRSLVSLSAAAILAVSPAALAAGHSATSALRSAGDPIAQSVILRGHLRTSTRLALRYVVAGNTAVYSSSTTGEPILADGGELGSIRVFINGKLRGGSDAGAVTCAADTKVREYYDQFPTQSFRVKASNTHRVRVVAHYCAPDGTQSKSTKRIVVR</sequence>
<evidence type="ECO:0000313" key="1">
    <source>
        <dbReference type="EMBL" id="CUR54217.1"/>
    </source>
</evidence>